<dbReference type="SUPFAM" id="SSF74653">
    <property type="entry name" value="TolA/TonB C-terminal domain"/>
    <property type="match status" value="1"/>
</dbReference>
<accession>A0ABP7T191</accession>
<dbReference type="PROSITE" id="PS52015">
    <property type="entry name" value="TONB_CTD"/>
    <property type="match status" value="1"/>
</dbReference>
<dbReference type="Pfam" id="PF03544">
    <property type="entry name" value="TonB_C"/>
    <property type="match status" value="1"/>
</dbReference>
<organism evidence="7 8">
    <name type="scientific">Sphingomonas swuensis</name>
    <dbReference type="NCBI Taxonomy" id="977800"/>
    <lineage>
        <taxon>Bacteria</taxon>
        <taxon>Pseudomonadati</taxon>
        <taxon>Pseudomonadota</taxon>
        <taxon>Alphaproteobacteria</taxon>
        <taxon>Sphingomonadales</taxon>
        <taxon>Sphingomonadaceae</taxon>
        <taxon>Sphingomonas</taxon>
    </lineage>
</organism>
<sequence length="280" mass="30224">MMARCNTVGLLMAAATVATAAEAKPLELRGQPTGSWTIDFAEERCVALREYGAGDSKLLLAFEPAPHGKDMTVILRLPVNAPLEKAMRVDRGAGQLALNGKRISDHLVSRRPADPGLLISSTYRPAESEAPALDQLVSLEMRSASVDARLPLSGMTNLAPVLAKCNQSLLASFGLAEADQQRLARWPESKAPIVSYIDDGDYPADAIRNEEQGRVLVRFWVSAEGLATSCAVRQSSGSALLDRTTCEILQRRARFDPARDKAGAAMAAPSFAEIRWVIPR</sequence>
<comment type="caution">
    <text evidence="7">The sequence shown here is derived from an EMBL/GenBank/DDBJ whole genome shotgun (WGS) entry which is preliminary data.</text>
</comment>
<reference evidence="8" key="1">
    <citation type="journal article" date="2019" name="Int. J. Syst. Evol. Microbiol.">
        <title>The Global Catalogue of Microorganisms (GCM) 10K type strain sequencing project: providing services to taxonomists for standard genome sequencing and annotation.</title>
        <authorList>
            <consortium name="The Broad Institute Genomics Platform"/>
            <consortium name="The Broad Institute Genome Sequencing Center for Infectious Disease"/>
            <person name="Wu L."/>
            <person name="Ma J."/>
        </authorList>
    </citation>
    <scope>NUCLEOTIDE SEQUENCE [LARGE SCALE GENOMIC DNA]</scope>
    <source>
        <strain evidence="8">JCM 17563</strain>
    </source>
</reference>
<dbReference type="NCBIfam" id="TIGR01352">
    <property type="entry name" value="tonB_Cterm"/>
    <property type="match status" value="1"/>
</dbReference>
<feature type="chain" id="PRO_5045077562" description="TonB C-terminal domain-containing protein" evidence="5">
    <location>
        <begin position="21"/>
        <end position="280"/>
    </location>
</feature>
<evidence type="ECO:0000313" key="7">
    <source>
        <dbReference type="EMBL" id="GAA4019569.1"/>
    </source>
</evidence>
<feature type="signal peptide" evidence="5">
    <location>
        <begin position="1"/>
        <end position="20"/>
    </location>
</feature>
<evidence type="ECO:0000259" key="6">
    <source>
        <dbReference type="PROSITE" id="PS52015"/>
    </source>
</evidence>
<evidence type="ECO:0000256" key="3">
    <source>
        <dbReference type="ARBA" id="ARBA00022989"/>
    </source>
</evidence>
<evidence type="ECO:0000256" key="1">
    <source>
        <dbReference type="ARBA" id="ARBA00004167"/>
    </source>
</evidence>
<keyword evidence="3" id="KW-1133">Transmembrane helix</keyword>
<dbReference type="Proteomes" id="UP001500235">
    <property type="component" value="Unassembled WGS sequence"/>
</dbReference>
<dbReference type="EMBL" id="BAABBQ010000001">
    <property type="protein sequence ID" value="GAA4019569.1"/>
    <property type="molecule type" value="Genomic_DNA"/>
</dbReference>
<gene>
    <name evidence="7" type="ORF">GCM10022280_19330</name>
</gene>
<name>A0ABP7T191_9SPHN</name>
<evidence type="ECO:0000256" key="2">
    <source>
        <dbReference type="ARBA" id="ARBA00022692"/>
    </source>
</evidence>
<proteinExistence type="predicted"/>
<evidence type="ECO:0000256" key="4">
    <source>
        <dbReference type="ARBA" id="ARBA00023136"/>
    </source>
</evidence>
<protein>
    <recommendedName>
        <fullName evidence="6">TonB C-terminal domain-containing protein</fullName>
    </recommendedName>
</protein>
<dbReference type="Gene3D" id="3.30.1150.10">
    <property type="match status" value="1"/>
</dbReference>
<keyword evidence="2" id="KW-0812">Transmembrane</keyword>
<feature type="domain" description="TonB C-terminal" evidence="6">
    <location>
        <begin position="187"/>
        <end position="280"/>
    </location>
</feature>
<comment type="subcellular location">
    <subcellularLocation>
        <location evidence="1">Membrane</location>
        <topology evidence="1">Single-pass membrane protein</topology>
    </subcellularLocation>
</comment>
<evidence type="ECO:0000313" key="8">
    <source>
        <dbReference type="Proteomes" id="UP001500235"/>
    </source>
</evidence>
<evidence type="ECO:0000256" key="5">
    <source>
        <dbReference type="SAM" id="SignalP"/>
    </source>
</evidence>
<keyword evidence="4" id="KW-0472">Membrane</keyword>
<dbReference type="InterPro" id="IPR006260">
    <property type="entry name" value="TonB/TolA_C"/>
</dbReference>
<dbReference type="InterPro" id="IPR037682">
    <property type="entry name" value="TonB_C"/>
</dbReference>
<keyword evidence="5" id="KW-0732">Signal</keyword>
<keyword evidence="8" id="KW-1185">Reference proteome</keyword>